<dbReference type="RefSeq" id="WP_087929039.1">
    <property type="nucleotide sequence ID" value="NZ_CP021744.1"/>
</dbReference>
<dbReference type="Proteomes" id="UP000195755">
    <property type="component" value="Chromosome"/>
</dbReference>
<evidence type="ECO:0000313" key="3">
    <source>
        <dbReference type="Proteomes" id="UP000195755"/>
    </source>
</evidence>
<dbReference type="NCBIfam" id="TIGR00254">
    <property type="entry name" value="GGDEF"/>
    <property type="match status" value="1"/>
</dbReference>
<sequence length="219" mass="23502">MTSLLQVLPLAAPVAGWAAHALFLARRLRTARTDPLTGLMGRDTFTARALRAIGHPYAAVLLLDLDDFKNVNDTYGHHAGDQTLATVGGRLADWCAERRGFAGRLGGDEFAAVVRLAPDADLHAELLYGLWMQLSAAVDTGTALVHPSAAIGICRTSDRPGAGLPGLLRGADEAMYRAKRLGHRWQPACRHDVYRTVNGRRIGRPGTGVLPDTARKVAP</sequence>
<reference evidence="2 3" key="1">
    <citation type="submission" date="2017-06" db="EMBL/GenBank/DDBJ databases">
        <title>Streptomyces albireticuli Genome sequencing and assembly.</title>
        <authorList>
            <person name="Wang Y."/>
            <person name="Du B."/>
            <person name="Ding Y."/>
            <person name="Liu H."/>
            <person name="Hou Q."/>
            <person name="Liu K."/>
            <person name="Yao L."/>
            <person name="Wang C."/>
        </authorList>
    </citation>
    <scope>NUCLEOTIDE SEQUENCE [LARGE SCALE GENOMIC DNA]</scope>
    <source>
        <strain evidence="2 3">MDJK11</strain>
    </source>
</reference>
<gene>
    <name evidence="2" type="ORF">SMD11_5614</name>
</gene>
<dbReference type="AlphaFoldDB" id="A0A1Z2LA70"/>
<dbReference type="KEGG" id="salj:SMD11_5614"/>
<dbReference type="PROSITE" id="PS50887">
    <property type="entry name" value="GGDEF"/>
    <property type="match status" value="1"/>
</dbReference>
<dbReference type="InterPro" id="IPR029787">
    <property type="entry name" value="Nucleotide_cyclase"/>
</dbReference>
<dbReference type="CDD" id="cd01949">
    <property type="entry name" value="GGDEF"/>
    <property type="match status" value="1"/>
</dbReference>
<dbReference type="EMBL" id="CP021744">
    <property type="protein sequence ID" value="ARZ71193.1"/>
    <property type="molecule type" value="Genomic_DNA"/>
</dbReference>
<dbReference type="PANTHER" id="PTHR46663">
    <property type="entry name" value="DIGUANYLATE CYCLASE DGCT-RELATED"/>
    <property type="match status" value="1"/>
</dbReference>
<dbReference type="InterPro" id="IPR052163">
    <property type="entry name" value="DGC-Regulatory_Protein"/>
</dbReference>
<proteinExistence type="predicted"/>
<evidence type="ECO:0000313" key="2">
    <source>
        <dbReference type="EMBL" id="ARZ71193.1"/>
    </source>
</evidence>
<name>A0A1Z2LA70_9ACTN</name>
<dbReference type="OrthoDB" id="23692at2"/>
<dbReference type="Pfam" id="PF00990">
    <property type="entry name" value="GGDEF"/>
    <property type="match status" value="1"/>
</dbReference>
<evidence type="ECO:0000259" key="1">
    <source>
        <dbReference type="PROSITE" id="PS50887"/>
    </source>
</evidence>
<protein>
    <recommendedName>
        <fullName evidence="1">GGDEF domain-containing protein</fullName>
    </recommendedName>
</protein>
<dbReference type="InterPro" id="IPR043128">
    <property type="entry name" value="Rev_trsase/Diguanyl_cyclase"/>
</dbReference>
<dbReference type="Gene3D" id="3.30.70.270">
    <property type="match status" value="1"/>
</dbReference>
<dbReference type="SMART" id="SM00267">
    <property type="entry name" value="GGDEF"/>
    <property type="match status" value="1"/>
</dbReference>
<dbReference type="InterPro" id="IPR000160">
    <property type="entry name" value="GGDEF_dom"/>
</dbReference>
<organism evidence="2 3">
    <name type="scientific">Streptomyces albireticuli</name>
    <dbReference type="NCBI Taxonomy" id="1940"/>
    <lineage>
        <taxon>Bacteria</taxon>
        <taxon>Bacillati</taxon>
        <taxon>Actinomycetota</taxon>
        <taxon>Actinomycetes</taxon>
        <taxon>Kitasatosporales</taxon>
        <taxon>Streptomycetaceae</taxon>
        <taxon>Streptomyces</taxon>
    </lineage>
</organism>
<feature type="domain" description="GGDEF" evidence="1">
    <location>
        <begin position="56"/>
        <end position="191"/>
    </location>
</feature>
<dbReference type="PANTHER" id="PTHR46663:SF2">
    <property type="entry name" value="GGDEF DOMAIN-CONTAINING PROTEIN"/>
    <property type="match status" value="1"/>
</dbReference>
<accession>A0A1Z2LA70</accession>
<dbReference type="SUPFAM" id="SSF55073">
    <property type="entry name" value="Nucleotide cyclase"/>
    <property type="match status" value="1"/>
</dbReference>